<dbReference type="PANTHER" id="PTHR15551:SF3">
    <property type="entry name" value="LIM AND CALPONIN HOMOLOGY DOMAINS-CONTAINING PROTEIN 1"/>
    <property type="match status" value="1"/>
</dbReference>
<evidence type="ECO:0000256" key="1">
    <source>
        <dbReference type="SAM" id="MobiDB-lite"/>
    </source>
</evidence>
<feature type="compositionally biased region" description="Polar residues" evidence="1">
    <location>
        <begin position="25"/>
        <end position="50"/>
    </location>
</feature>
<dbReference type="PANTHER" id="PTHR15551">
    <property type="entry name" value="LIM DOMAIN ONLY 7"/>
    <property type="match status" value="1"/>
</dbReference>
<reference evidence="2" key="1">
    <citation type="submission" date="2025-08" db="UniProtKB">
        <authorList>
            <consortium name="Ensembl"/>
        </authorList>
    </citation>
    <scope>IDENTIFICATION</scope>
</reference>
<dbReference type="AlphaFoldDB" id="A0A8D0GBL0"/>
<evidence type="ECO:0000313" key="3">
    <source>
        <dbReference type="Proteomes" id="UP000694392"/>
    </source>
</evidence>
<dbReference type="GO" id="GO:0051496">
    <property type="term" value="P:positive regulation of stress fiber assembly"/>
    <property type="evidence" value="ECO:0007669"/>
    <property type="project" value="TreeGrafter"/>
</dbReference>
<dbReference type="GO" id="GO:0001725">
    <property type="term" value="C:stress fiber"/>
    <property type="evidence" value="ECO:0007669"/>
    <property type="project" value="TreeGrafter"/>
</dbReference>
<dbReference type="Ensembl" id="ENSSPUT00000004533.1">
    <property type="protein sequence ID" value="ENSSPUP00000004260.1"/>
    <property type="gene ID" value="ENSSPUG00000003298.1"/>
</dbReference>
<evidence type="ECO:0008006" key="4">
    <source>
        <dbReference type="Google" id="ProtNLM"/>
    </source>
</evidence>
<organism evidence="2 3">
    <name type="scientific">Sphenodon punctatus</name>
    <name type="common">Tuatara</name>
    <name type="synonym">Hatteria punctata</name>
    <dbReference type="NCBI Taxonomy" id="8508"/>
    <lineage>
        <taxon>Eukaryota</taxon>
        <taxon>Metazoa</taxon>
        <taxon>Chordata</taxon>
        <taxon>Craniata</taxon>
        <taxon>Vertebrata</taxon>
        <taxon>Euteleostomi</taxon>
        <taxon>Lepidosauria</taxon>
        <taxon>Sphenodontia</taxon>
        <taxon>Sphenodontidae</taxon>
        <taxon>Sphenodon</taxon>
    </lineage>
</organism>
<evidence type="ECO:0000313" key="2">
    <source>
        <dbReference type="Ensembl" id="ENSSPUP00000004260.1"/>
    </source>
</evidence>
<accession>A0A8D0GBL0</accession>
<feature type="region of interest" description="Disordered" evidence="1">
    <location>
        <begin position="1"/>
        <end position="50"/>
    </location>
</feature>
<proteinExistence type="predicted"/>
<keyword evidence="3" id="KW-1185">Reference proteome</keyword>
<dbReference type="Gene3D" id="2.10.110.10">
    <property type="entry name" value="Cysteine Rich Protein"/>
    <property type="match status" value="1"/>
</dbReference>
<dbReference type="GeneTree" id="ENSGT00950000183159"/>
<sequence length="86" mass="9414">QKTSPLDHYVARQANSTGEVRRTGCQENFKTGQSSPCSPTLQSQSPNRSVSGKKLCSTCGHPLGKGAAMIIETLGLYFHIQCFRVW</sequence>
<name>A0A8D0GBL0_SPHPU</name>
<reference evidence="2" key="2">
    <citation type="submission" date="2025-09" db="UniProtKB">
        <authorList>
            <consortium name="Ensembl"/>
        </authorList>
    </citation>
    <scope>IDENTIFICATION</scope>
</reference>
<dbReference type="GO" id="GO:0032034">
    <property type="term" value="F:myosin II head/neck binding"/>
    <property type="evidence" value="ECO:0007669"/>
    <property type="project" value="TreeGrafter"/>
</dbReference>
<dbReference type="Proteomes" id="UP000694392">
    <property type="component" value="Unplaced"/>
</dbReference>
<protein>
    <recommendedName>
        <fullName evidence="4">LIM zinc-binding domain-containing protein</fullName>
    </recommendedName>
</protein>
<dbReference type="GO" id="GO:0051893">
    <property type="term" value="P:regulation of focal adhesion assembly"/>
    <property type="evidence" value="ECO:0007669"/>
    <property type="project" value="TreeGrafter"/>
</dbReference>